<reference evidence="2 3" key="1">
    <citation type="journal article" date="2018" name="Plant J.">
        <title>Genome sequences of Chlorella sorokiniana UTEX 1602 and Micractinium conductrix SAG 241.80: implications to maltose excretion by a green alga.</title>
        <authorList>
            <person name="Arriola M.B."/>
            <person name="Velmurugan N."/>
            <person name="Zhang Y."/>
            <person name="Plunkett M.H."/>
            <person name="Hondzo H."/>
            <person name="Barney B.M."/>
        </authorList>
    </citation>
    <scope>NUCLEOTIDE SEQUENCE [LARGE SCALE GENOMIC DNA]</scope>
    <source>
        <strain evidence="3">UTEX 1602</strain>
    </source>
</reference>
<organism evidence="2 3">
    <name type="scientific">Chlorella sorokiniana</name>
    <name type="common">Freshwater green alga</name>
    <dbReference type="NCBI Taxonomy" id="3076"/>
    <lineage>
        <taxon>Eukaryota</taxon>
        <taxon>Viridiplantae</taxon>
        <taxon>Chlorophyta</taxon>
        <taxon>core chlorophytes</taxon>
        <taxon>Trebouxiophyceae</taxon>
        <taxon>Chlorellales</taxon>
        <taxon>Chlorellaceae</taxon>
        <taxon>Chlorella clade</taxon>
        <taxon>Chlorella</taxon>
    </lineage>
</organism>
<dbReference type="SUPFAM" id="SSF144000">
    <property type="entry name" value="Oxysterol-binding protein-like"/>
    <property type="match status" value="1"/>
</dbReference>
<name>A0A2P6TCN1_CHLSO</name>
<accession>A0A2P6TCN1</accession>
<dbReference type="InterPro" id="IPR037239">
    <property type="entry name" value="OSBP_sf"/>
</dbReference>
<dbReference type="Gene3D" id="2.40.160.120">
    <property type="match status" value="1"/>
</dbReference>
<feature type="region of interest" description="Disordered" evidence="1">
    <location>
        <begin position="1"/>
        <end position="34"/>
    </location>
</feature>
<protein>
    <submittedName>
        <fullName evidence="2">Oxysterol-binding-related 5 isoform X2</fullName>
    </submittedName>
</protein>
<comment type="caution">
    <text evidence="2">The sequence shown here is derived from an EMBL/GenBank/DDBJ whole genome shotgun (WGS) entry which is preliminary data.</text>
</comment>
<feature type="compositionally biased region" description="Low complexity" evidence="1">
    <location>
        <begin position="445"/>
        <end position="468"/>
    </location>
</feature>
<evidence type="ECO:0000256" key="1">
    <source>
        <dbReference type="SAM" id="MobiDB-lite"/>
    </source>
</evidence>
<feature type="compositionally biased region" description="Low complexity" evidence="1">
    <location>
        <begin position="176"/>
        <end position="186"/>
    </location>
</feature>
<dbReference type="EMBL" id="LHPG02000024">
    <property type="protein sequence ID" value="PRW20386.1"/>
    <property type="molecule type" value="Genomic_DNA"/>
</dbReference>
<dbReference type="AlphaFoldDB" id="A0A2P6TCN1"/>
<dbReference type="OrthoDB" id="512930at2759"/>
<gene>
    <name evidence="2" type="ORF">C2E21_9023</name>
</gene>
<keyword evidence="3" id="KW-1185">Reference proteome</keyword>
<evidence type="ECO:0000313" key="3">
    <source>
        <dbReference type="Proteomes" id="UP000239899"/>
    </source>
</evidence>
<evidence type="ECO:0000313" key="2">
    <source>
        <dbReference type="EMBL" id="PRW20386.1"/>
    </source>
</evidence>
<dbReference type="STRING" id="3076.A0A2P6TCN1"/>
<sequence>MATAAPGAPRAVFKPGGGRSKAAAPDPTKQQDRHTTLSGLLLRAEAAPDPLERMLAVCRALLYVDTDLLRPGRSFGDTPTAILGQHYLSKRQLAEKHRGDAMHVFLQELCSHEPLPVTQHAKYTAAAAAAPAAGAATSQAAPAPAATLQLRFTPSAVARQQQSSLRDKLPGGGKGSKSSGADKGGSAAQPLAWVECALEGEFTVTFPRHAETYTCMLPALVLAAPLAQDCPLDLAGMLTVGCEATGLAAELAFRPFRGGAVQGAVGVLSGKGHQAVASIAGSWQGVVTAESVEGSGVLFDAAQYAPPLSLTINLAQPGPRAATRLWTALLESLVFVSAAEGKRAEELAAALPPHLRHSLLFEVESSGLKPKAAAAAEEDAAAAAATGEPGAGLLPPCVLAHRSSYGGRLPGEEEGQMKIHHAQNEVPEPDSVLPPIGGYGDDPVASISSAASGAGEAAQDAASGTAGAVRSTEGAGEAMSSAKESVSAHPVHTSGNPSAGEAPGTSGTAMPGATRWKKEADDAMQGGAPEPGVVLE</sequence>
<dbReference type="Proteomes" id="UP000239899">
    <property type="component" value="Unassembled WGS sequence"/>
</dbReference>
<feature type="region of interest" description="Disordered" evidence="1">
    <location>
        <begin position="426"/>
        <end position="536"/>
    </location>
</feature>
<feature type="region of interest" description="Disordered" evidence="1">
    <location>
        <begin position="161"/>
        <end position="186"/>
    </location>
</feature>
<proteinExistence type="predicted"/>